<dbReference type="Gene3D" id="2.40.170.20">
    <property type="entry name" value="TonB-dependent receptor, beta-barrel domain"/>
    <property type="match status" value="2"/>
</dbReference>
<organism evidence="15 16">
    <name type="scientific">Sphingomonas melonis TY</name>
    <dbReference type="NCBI Taxonomy" id="621456"/>
    <lineage>
        <taxon>Bacteria</taxon>
        <taxon>Pseudomonadati</taxon>
        <taxon>Pseudomonadota</taxon>
        <taxon>Alphaproteobacteria</taxon>
        <taxon>Sphingomonadales</taxon>
        <taxon>Sphingomonadaceae</taxon>
        <taxon>Sphingomonas</taxon>
    </lineage>
</organism>
<dbReference type="Pfam" id="PF07715">
    <property type="entry name" value="Plug"/>
    <property type="match status" value="1"/>
</dbReference>
<dbReference type="InterPro" id="IPR000531">
    <property type="entry name" value="Beta-barrel_TonB"/>
</dbReference>
<reference evidence="15" key="1">
    <citation type="submission" date="2016-03" db="EMBL/GenBank/DDBJ databases">
        <title>Sphingomonas melonis TY, whole genome shotgun sequencing.</title>
        <authorList>
            <person name="Wang H."/>
            <person name="Zhu P."/>
        </authorList>
    </citation>
    <scope>NUCLEOTIDE SEQUENCE [LARGE SCALE GENOMIC DNA]</scope>
    <source>
        <strain evidence="15">TY</strain>
    </source>
</reference>
<evidence type="ECO:0000256" key="10">
    <source>
        <dbReference type="ARBA" id="ARBA00023237"/>
    </source>
</evidence>
<protein>
    <submittedName>
        <fullName evidence="15">TonB-dependent receptor</fullName>
    </submittedName>
</protein>
<keyword evidence="8 12" id="KW-0798">TonB box</keyword>
<keyword evidence="6" id="KW-0408">Iron</keyword>
<comment type="caution">
    <text evidence="15">The sequence shown here is derived from an EMBL/GenBank/DDBJ whole genome shotgun (WGS) entry which is preliminary data.</text>
</comment>
<dbReference type="STRING" id="621456.BJP26_06240"/>
<sequence length="833" mass="89311">MMKMSGSRALLMIGVAASALAAAPAFAADAAKATATTAPAADPTPATDPTPAAEPDQLQDIVVTATKRETNLQKTPIAISVLDPEAIKDRHVQSLLDLGDGAVPSLRVATFEARQSALTIGIRGIVPFDQNQTARDSGVGVYIDGVYLGRSQGLNAALFDVQRIEVLRGPQGTLFGRNTEGGALSIVTKAPTGEFGGRVTAGFGNYGARNGEAHIDLPEYQNISIKLDGVYQHQDATTRNPLAGQLGWNAYDRVGGRIAARWKPTDSFTADVAFDKARDENTPFFSQLINYNPLGRTVGVLDRTTNRIVLPGSAAGAPTCLSSTISATTCIAPLPALVGVHPNRQSVADVGVPQQYSVDKTQGVSATLSYKVDPAITLKSITAWRRVATNQWDNSGGPERVAYAPNGKFSRYSLSDLYQSQFSQEFQAIGSVDQLDWVAGLYYFNEQARESAATPSSNQWNADGTAYTILPSQVFGTISSSNQGWDYNSRFLQRASVARTRSYAAYGQATWTPAAAEMLHLTVGGRYSKDKRDGTLYLVSGVPTNYVLNYDRGRFDPMVTLAADAAPGINLYAKYSSGFRAGGANDRSSNFGAFGPESVKAYEIGAKTDFLNHKVRVNVAGYIMDRKNTQIDFDNVDTNQFLPGTTIANPNFNLHTENTANAPGTSKIRGIELDVSARPIDSLTLTASYAYTYTKVPATANPNPGPTFGVLTQVYTVYTPPHAASAAIDYDLPVGTGSTHARFHLDANYAAPQYSFQSESVKTDSSFIVNGRIALADIPLSAQGQKATLSLWSRNLLNEQHIYRRSDANIAVLGSYANFNPPRTIGLEGSVNF</sequence>
<dbReference type="InterPro" id="IPR039426">
    <property type="entry name" value="TonB-dep_rcpt-like"/>
</dbReference>
<evidence type="ECO:0000256" key="9">
    <source>
        <dbReference type="ARBA" id="ARBA00023136"/>
    </source>
</evidence>
<evidence type="ECO:0000256" key="3">
    <source>
        <dbReference type="ARBA" id="ARBA00022452"/>
    </source>
</evidence>
<evidence type="ECO:0000256" key="7">
    <source>
        <dbReference type="ARBA" id="ARBA00023065"/>
    </source>
</evidence>
<dbReference type="Pfam" id="PF00593">
    <property type="entry name" value="TonB_dep_Rec_b-barrel"/>
    <property type="match status" value="1"/>
</dbReference>
<dbReference type="PANTHER" id="PTHR32552:SF81">
    <property type="entry name" value="TONB-DEPENDENT OUTER MEMBRANE RECEPTOR"/>
    <property type="match status" value="1"/>
</dbReference>
<evidence type="ECO:0000313" key="15">
    <source>
        <dbReference type="EMBL" id="KZB95114.1"/>
    </source>
</evidence>
<keyword evidence="10 11" id="KW-0998">Cell outer membrane</keyword>
<keyword evidence="16" id="KW-1185">Reference proteome</keyword>
<evidence type="ECO:0000256" key="6">
    <source>
        <dbReference type="ARBA" id="ARBA00023004"/>
    </source>
</evidence>
<dbReference type="GO" id="GO:0009279">
    <property type="term" value="C:cell outer membrane"/>
    <property type="evidence" value="ECO:0007669"/>
    <property type="project" value="UniProtKB-SubCell"/>
</dbReference>
<dbReference type="GO" id="GO:0006826">
    <property type="term" value="P:iron ion transport"/>
    <property type="evidence" value="ECO:0007669"/>
    <property type="project" value="UniProtKB-KW"/>
</dbReference>
<dbReference type="AlphaFoldDB" id="A0A175Y2S3"/>
<dbReference type="GeneID" id="93796474"/>
<dbReference type="PROSITE" id="PS52016">
    <property type="entry name" value="TONB_DEPENDENT_REC_3"/>
    <property type="match status" value="1"/>
</dbReference>
<dbReference type="InterPro" id="IPR012910">
    <property type="entry name" value="Plug_dom"/>
</dbReference>
<feature type="domain" description="TonB-dependent receptor-like beta-barrel" evidence="13">
    <location>
        <begin position="356"/>
        <end position="795"/>
    </location>
</feature>
<keyword evidence="4" id="KW-0410">Iron transport</keyword>
<keyword evidence="15" id="KW-0675">Receptor</keyword>
<evidence type="ECO:0000313" key="16">
    <source>
        <dbReference type="Proteomes" id="UP000078460"/>
    </source>
</evidence>
<keyword evidence="7" id="KW-0406">Ion transport</keyword>
<accession>A0A175Y2S3</accession>
<dbReference type="Proteomes" id="UP000078460">
    <property type="component" value="Unassembled WGS sequence"/>
</dbReference>
<comment type="subcellular location">
    <subcellularLocation>
        <location evidence="1 11">Cell outer membrane</location>
        <topology evidence="1 11">Multi-pass membrane protein</topology>
    </subcellularLocation>
</comment>
<name>A0A175Y2S3_9SPHN</name>
<keyword evidence="9 11" id="KW-0472">Membrane</keyword>
<feature type="domain" description="TonB-dependent receptor plug" evidence="14">
    <location>
        <begin position="72"/>
        <end position="183"/>
    </location>
</feature>
<dbReference type="OrthoDB" id="7455914at2"/>
<dbReference type="KEGG" id="smy:BJP26_06240"/>
<keyword evidence="5 11" id="KW-0812">Transmembrane</keyword>
<gene>
    <name evidence="15" type="ORF">AVM11_17390</name>
</gene>
<evidence type="ECO:0000256" key="12">
    <source>
        <dbReference type="RuleBase" id="RU003357"/>
    </source>
</evidence>
<dbReference type="PANTHER" id="PTHR32552">
    <property type="entry name" value="FERRICHROME IRON RECEPTOR-RELATED"/>
    <property type="match status" value="1"/>
</dbReference>
<evidence type="ECO:0000256" key="4">
    <source>
        <dbReference type="ARBA" id="ARBA00022496"/>
    </source>
</evidence>
<evidence type="ECO:0000259" key="13">
    <source>
        <dbReference type="Pfam" id="PF00593"/>
    </source>
</evidence>
<evidence type="ECO:0000256" key="2">
    <source>
        <dbReference type="ARBA" id="ARBA00022448"/>
    </source>
</evidence>
<evidence type="ECO:0000256" key="11">
    <source>
        <dbReference type="PROSITE-ProRule" id="PRU01360"/>
    </source>
</evidence>
<dbReference type="SUPFAM" id="SSF56935">
    <property type="entry name" value="Porins"/>
    <property type="match status" value="1"/>
</dbReference>
<evidence type="ECO:0000256" key="1">
    <source>
        <dbReference type="ARBA" id="ARBA00004571"/>
    </source>
</evidence>
<evidence type="ECO:0000256" key="5">
    <source>
        <dbReference type="ARBA" id="ARBA00022692"/>
    </source>
</evidence>
<evidence type="ECO:0000256" key="8">
    <source>
        <dbReference type="ARBA" id="ARBA00023077"/>
    </source>
</evidence>
<evidence type="ECO:0000259" key="14">
    <source>
        <dbReference type="Pfam" id="PF07715"/>
    </source>
</evidence>
<dbReference type="RefSeq" id="WP_017977687.1">
    <property type="nucleotide sequence ID" value="NZ_CP017578.1"/>
</dbReference>
<proteinExistence type="inferred from homology"/>
<dbReference type="InterPro" id="IPR036942">
    <property type="entry name" value="Beta-barrel_TonB_sf"/>
</dbReference>
<keyword evidence="2 11" id="KW-0813">Transport</keyword>
<comment type="similarity">
    <text evidence="11 12">Belongs to the TonB-dependent receptor family.</text>
</comment>
<keyword evidence="3 11" id="KW-1134">Transmembrane beta strand</keyword>
<dbReference type="EMBL" id="LQCK02000017">
    <property type="protein sequence ID" value="KZB95114.1"/>
    <property type="molecule type" value="Genomic_DNA"/>
</dbReference>